<keyword evidence="8" id="KW-1185">Reference proteome</keyword>
<dbReference type="CDD" id="cd13690">
    <property type="entry name" value="PBP2_GluB"/>
    <property type="match status" value="1"/>
</dbReference>
<gene>
    <name evidence="7" type="ORF">BCF44_117183</name>
</gene>
<evidence type="ECO:0000256" key="3">
    <source>
        <dbReference type="ARBA" id="ARBA00022729"/>
    </source>
</evidence>
<dbReference type="PANTHER" id="PTHR30085:SF6">
    <property type="entry name" value="ABC TRANSPORTER GLUTAMINE-BINDING PROTEIN GLNH"/>
    <property type="match status" value="1"/>
</dbReference>
<organism evidence="7 8">
    <name type="scientific">Kutzneria buriramensis</name>
    <dbReference type="NCBI Taxonomy" id="1045776"/>
    <lineage>
        <taxon>Bacteria</taxon>
        <taxon>Bacillati</taxon>
        <taxon>Actinomycetota</taxon>
        <taxon>Actinomycetes</taxon>
        <taxon>Pseudonocardiales</taxon>
        <taxon>Pseudonocardiaceae</taxon>
        <taxon>Kutzneria</taxon>
    </lineage>
</organism>
<evidence type="ECO:0000256" key="4">
    <source>
        <dbReference type="RuleBase" id="RU003744"/>
    </source>
</evidence>
<dbReference type="EMBL" id="QUNO01000017">
    <property type="protein sequence ID" value="REH35794.1"/>
    <property type="molecule type" value="Genomic_DNA"/>
</dbReference>
<dbReference type="InterPro" id="IPR018313">
    <property type="entry name" value="SBP_3_CS"/>
</dbReference>
<feature type="signal peptide" evidence="5">
    <location>
        <begin position="1"/>
        <end position="20"/>
    </location>
</feature>
<dbReference type="InterPro" id="IPR001638">
    <property type="entry name" value="Solute-binding_3/MltF_N"/>
</dbReference>
<keyword evidence="2" id="KW-0813">Transport</keyword>
<evidence type="ECO:0000313" key="7">
    <source>
        <dbReference type="EMBL" id="REH35794.1"/>
    </source>
</evidence>
<feature type="chain" id="PRO_5038685918" evidence="5">
    <location>
        <begin position="21"/>
        <end position="277"/>
    </location>
</feature>
<evidence type="ECO:0000256" key="5">
    <source>
        <dbReference type="SAM" id="SignalP"/>
    </source>
</evidence>
<dbReference type="RefSeq" id="WP_116179846.1">
    <property type="nucleotide sequence ID" value="NZ_CP144375.1"/>
</dbReference>
<dbReference type="PROSITE" id="PS51257">
    <property type="entry name" value="PROKAR_LIPOPROTEIN"/>
    <property type="match status" value="1"/>
</dbReference>
<reference evidence="7 8" key="1">
    <citation type="submission" date="2018-08" db="EMBL/GenBank/DDBJ databases">
        <title>Genomic Encyclopedia of Archaeal and Bacterial Type Strains, Phase II (KMG-II): from individual species to whole genera.</title>
        <authorList>
            <person name="Goeker M."/>
        </authorList>
    </citation>
    <scope>NUCLEOTIDE SEQUENCE [LARGE SCALE GENOMIC DNA]</scope>
    <source>
        <strain evidence="7 8">DSM 45791</strain>
    </source>
</reference>
<dbReference type="Pfam" id="PF00497">
    <property type="entry name" value="SBP_bac_3"/>
    <property type="match status" value="1"/>
</dbReference>
<dbReference type="InterPro" id="IPR051455">
    <property type="entry name" value="Bact_solute-bind_prot3"/>
</dbReference>
<dbReference type="PANTHER" id="PTHR30085">
    <property type="entry name" value="AMINO ACID ABC TRANSPORTER PERMEASE"/>
    <property type="match status" value="1"/>
</dbReference>
<dbReference type="GO" id="GO:0005576">
    <property type="term" value="C:extracellular region"/>
    <property type="evidence" value="ECO:0007669"/>
    <property type="project" value="TreeGrafter"/>
</dbReference>
<dbReference type="AlphaFoldDB" id="A0A3E0GZL7"/>
<evidence type="ECO:0000256" key="2">
    <source>
        <dbReference type="ARBA" id="ARBA00022448"/>
    </source>
</evidence>
<keyword evidence="3 5" id="KW-0732">Signal</keyword>
<accession>A0A3E0GZL7</accession>
<evidence type="ECO:0000259" key="6">
    <source>
        <dbReference type="SMART" id="SM00062"/>
    </source>
</evidence>
<comment type="similarity">
    <text evidence="1 4">Belongs to the bacterial solute-binding protein 3 family.</text>
</comment>
<dbReference type="SMART" id="SM00062">
    <property type="entry name" value="PBPb"/>
    <property type="match status" value="1"/>
</dbReference>
<dbReference type="Proteomes" id="UP000256269">
    <property type="component" value="Unassembled WGS sequence"/>
</dbReference>
<dbReference type="OrthoDB" id="9807888at2"/>
<sequence>MRLRGSLRATAALAALALLAACGTGDGPAGSLTAAAGQGKLTIGIRFDQPGIGEKTLNGQYTGFDVDVARYVANELGVDPSNITWKEAQPADRETLLTTGKVDMVVAAYTINDKRKKLVDFAGPYFTVGQDLLVRMSDDSITGPQSLNGKKLCSVAGSTSAQQVKDKFAQQTTLVEYGRYSDCVTALLANIVDAVTTDDVILAGYAAQNPELLKVVGKPFTKDSYGIGLRKGDEGGREKVDAALQKMVSTGAWRSALQSNVGSSGYQLPSPPAITER</sequence>
<protein>
    <submittedName>
        <fullName evidence="7">Glutamate transport system substrate-binding protein</fullName>
    </submittedName>
</protein>
<dbReference type="GO" id="GO:0030288">
    <property type="term" value="C:outer membrane-bounded periplasmic space"/>
    <property type="evidence" value="ECO:0007669"/>
    <property type="project" value="TreeGrafter"/>
</dbReference>
<dbReference type="SUPFAM" id="SSF53850">
    <property type="entry name" value="Periplasmic binding protein-like II"/>
    <property type="match status" value="1"/>
</dbReference>
<evidence type="ECO:0000256" key="1">
    <source>
        <dbReference type="ARBA" id="ARBA00010333"/>
    </source>
</evidence>
<dbReference type="PROSITE" id="PS01039">
    <property type="entry name" value="SBP_BACTERIAL_3"/>
    <property type="match status" value="1"/>
</dbReference>
<name>A0A3E0GZL7_9PSEU</name>
<evidence type="ECO:0000313" key="8">
    <source>
        <dbReference type="Proteomes" id="UP000256269"/>
    </source>
</evidence>
<dbReference type="GO" id="GO:0006865">
    <property type="term" value="P:amino acid transport"/>
    <property type="evidence" value="ECO:0007669"/>
    <property type="project" value="TreeGrafter"/>
</dbReference>
<dbReference type="Gene3D" id="3.40.190.10">
    <property type="entry name" value="Periplasmic binding protein-like II"/>
    <property type="match status" value="2"/>
</dbReference>
<feature type="domain" description="Solute-binding protein family 3/N-terminal" evidence="6">
    <location>
        <begin position="40"/>
        <end position="264"/>
    </location>
</feature>
<comment type="caution">
    <text evidence="7">The sequence shown here is derived from an EMBL/GenBank/DDBJ whole genome shotgun (WGS) entry which is preliminary data.</text>
</comment>
<proteinExistence type="inferred from homology"/>